<dbReference type="PANTHER" id="PTHR14493">
    <property type="entry name" value="UNKEMPT FAMILY MEMBER"/>
    <property type="match status" value="1"/>
</dbReference>
<dbReference type="Pfam" id="PF25512">
    <property type="entry name" value="zf-CCCH_AtC3H23"/>
    <property type="match status" value="1"/>
</dbReference>
<evidence type="ECO:0000313" key="7">
    <source>
        <dbReference type="Proteomes" id="UP000824120"/>
    </source>
</evidence>
<keyword evidence="2" id="KW-0863">Zinc-finger</keyword>
<gene>
    <name evidence="6" type="ORF">H5410_028231</name>
</gene>
<keyword evidence="3" id="KW-0862">Zinc</keyword>
<dbReference type="AlphaFoldDB" id="A0A9J5Z1C4"/>
<dbReference type="GO" id="GO:0003677">
    <property type="term" value="F:DNA binding"/>
    <property type="evidence" value="ECO:0007669"/>
    <property type="project" value="UniProtKB-KW"/>
</dbReference>
<sequence>MKRDITYFASQKGEHITMDFVVGIRYLKFSFQINIDYGRISLLAGIKRVYDEILQLMVRTRDLWLIVKGISMIPSHLLLEFISQDLYESDNFRMYVYKVQKCSKLYSHDWTSCPFTHQGEKAHRRDPRKYNYLPIPCLDYKFASCIKGGNCELCHGVFEYWLHPAKYKTNPCQVDMSCNRPGISPNPQQIPPKNMSTFELFDQHPPLSSQTHPRFGNNAQNESDFSLFTANHAKLIEQVKNLELGSTSHAKMNKIYDDKGKRSVEYELRDQKISNIN</sequence>
<keyword evidence="4" id="KW-0238">DNA-binding</keyword>
<dbReference type="OrthoDB" id="749011at2759"/>
<keyword evidence="7" id="KW-1185">Reference proteome</keyword>
<dbReference type="InterPro" id="IPR057444">
    <property type="entry name" value="Znf-CCCH_AtC3H23-like"/>
</dbReference>
<dbReference type="PANTHER" id="PTHR14493:SF117">
    <property type="entry name" value="C3H1-TYPE DOMAIN-CONTAINING PROTEIN"/>
    <property type="match status" value="1"/>
</dbReference>
<reference evidence="6 7" key="1">
    <citation type="submission" date="2020-09" db="EMBL/GenBank/DDBJ databases">
        <title>De no assembly of potato wild relative species, Solanum commersonii.</title>
        <authorList>
            <person name="Cho K."/>
        </authorList>
    </citation>
    <scope>NUCLEOTIDE SEQUENCE [LARGE SCALE GENOMIC DNA]</scope>
    <source>
        <strain evidence="6">LZ3.2</strain>
        <tissue evidence="6">Leaf</tissue>
    </source>
</reference>
<keyword evidence="1" id="KW-0479">Metal-binding</keyword>
<feature type="domain" description="AtC3H23-like CCCH zinc finger" evidence="5">
    <location>
        <begin position="91"/>
        <end position="124"/>
    </location>
</feature>
<proteinExistence type="predicted"/>
<evidence type="ECO:0000313" key="6">
    <source>
        <dbReference type="EMBL" id="KAG5606739.1"/>
    </source>
</evidence>
<accession>A0A9J5Z1C4</accession>
<dbReference type="Proteomes" id="UP000824120">
    <property type="component" value="Chromosome 5"/>
</dbReference>
<dbReference type="EMBL" id="JACXVP010000005">
    <property type="protein sequence ID" value="KAG5606739.1"/>
    <property type="molecule type" value="Genomic_DNA"/>
</dbReference>
<organism evidence="6 7">
    <name type="scientific">Solanum commersonii</name>
    <name type="common">Commerson's wild potato</name>
    <name type="synonym">Commerson's nightshade</name>
    <dbReference type="NCBI Taxonomy" id="4109"/>
    <lineage>
        <taxon>Eukaryota</taxon>
        <taxon>Viridiplantae</taxon>
        <taxon>Streptophyta</taxon>
        <taxon>Embryophyta</taxon>
        <taxon>Tracheophyta</taxon>
        <taxon>Spermatophyta</taxon>
        <taxon>Magnoliopsida</taxon>
        <taxon>eudicotyledons</taxon>
        <taxon>Gunneridae</taxon>
        <taxon>Pentapetalae</taxon>
        <taxon>asterids</taxon>
        <taxon>lamiids</taxon>
        <taxon>Solanales</taxon>
        <taxon>Solanaceae</taxon>
        <taxon>Solanoideae</taxon>
        <taxon>Solaneae</taxon>
        <taxon>Solanum</taxon>
    </lineage>
</organism>
<name>A0A9J5Z1C4_SOLCO</name>
<evidence type="ECO:0000256" key="1">
    <source>
        <dbReference type="ARBA" id="ARBA00022723"/>
    </source>
</evidence>
<evidence type="ECO:0000256" key="4">
    <source>
        <dbReference type="ARBA" id="ARBA00023125"/>
    </source>
</evidence>
<dbReference type="InterPro" id="IPR045234">
    <property type="entry name" value="Unkempt-like"/>
</dbReference>
<evidence type="ECO:0000259" key="5">
    <source>
        <dbReference type="Pfam" id="PF25512"/>
    </source>
</evidence>
<evidence type="ECO:0000256" key="3">
    <source>
        <dbReference type="ARBA" id="ARBA00022833"/>
    </source>
</evidence>
<evidence type="ECO:0000256" key="2">
    <source>
        <dbReference type="ARBA" id="ARBA00022771"/>
    </source>
</evidence>
<dbReference type="GO" id="GO:0008270">
    <property type="term" value="F:zinc ion binding"/>
    <property type="evidence" value="ECO:0007669"/>
    <property type="project" value="UniProtKB-KW"/>
</dbReference>
<protein>
    <recommendedName>
        <fullName evidence="5">AtC3H23-like CCCH zinc finger domain-containing protein</fullName>
    </recommendedName>
</protein>
<comment type="caution">
    <text evidence="6">The sequence shown here is derived from an EMBL/GenBank/DDBJ whole genome shotgun (WGS) entry which is preliminary data.</text>
</comment>